<protein>
    <submittedName>
        <fullName evidence="1">Uncharacterized protein</fullName>
    </submittedName>
</protein>
<dbReference type="RefSeq" id="WP_066354269.1">
    <property type="nucleotide sequence ID" value="NZ_LOED01000026.1"/>
</dbReference>
<name>A0A140L4N2_9FIRM</name>
<dbReference type="AlphaFoldDB" id="A0A140L4N2"/>
<comment type="caution">
    <text evidence="1">The sequence shown here is derived from an EMBL/GenBank/DDBJ whole genome shotgun (WGS) entry which is preliminary data.</text>
</comment>
<dbReference type="Proteomes" id="UP000070427">
    <property type="component" value="Unassembled WGS sequence"/>
</dbReference>
<dbReference type="STRING" id="520764.AN618_18800"/>
<dbReference type="EMBL" id="LOED01000026">
    <property type="protein sequence ID" value="KXG75507.1"/>
    <property type="molecule type" value="Genomic_DNA"/>
</dbReference>
<sequence length="79" mass="9279">MKWGFHVVNLYGVRVRTRNMYDKDTLASSNEWAVRRCEELKAQGIEARIVRTRKREPLCVVYRLTPETSRIVGNSLIIK</sequence>
<organism evidence="1 2">
    <name type="scientific">Fervidicola ferrireducens</name>
    <dbReference type="NCBI Taxonomy" id="520764"/>
    <lineage>
        <taxon>Bacteria</taxon>
        <taxon>Bacillati</taxon>
        <taxon>Bacillota</taxon>
        <taxon>Clostridia</taxon>
        <taxon>Thermosediminibacterales</taxon>
        <taxon>Thermosediminibacteraceae</taxon>
        <taxon>Fervidicola</taxon>
    </lineage>
</organism>
<gene>
    <name evidence="1" type="ORF">AN618_18800</name>
</gene>
<evidence type="ECO:0000313" key="2">
    <source>
        <dbReference type="Proteomes" id="UP000070427"/>
    </source>
</evidence>
<evidence type="ECO:0000313" key="1">
    <source>
        <dbReference type="EMBL" id="KXG75507.1"/>
    </source>
</evidence>
<accession>A0A140L4N2</accession>
<dbReference type="InParanoid" id="A0A140L4N2"/>
<proteinExistence type="predicted"/>
<keyword evidence="2" id="KW-1185">Reference proteome</keyword>
<reference evidence="1 2" key="1">
    <citation type="submission" date="2015-12" db="EMBL/GenBank/DDBJ databases">
        <title>Draft genome sequnece of Fervidicola ferrireducens strain Y170.</title>
        <authorList>
            <person name="Patel B.K."/>
        </authorList>
    </citation>
    <scope>NUCLEOTIDE SEQUENCE [LARGE SCALE GENOMIC DNA]</scope>
    <source>
        <strain evidence="1 2">Y170</strain>
    </source>
</reference>